<protein>
    <recommendedName>
        <fullName evidence="4">DUF2975 domain-containing protein</fullName>
    </recommendedName>
</protein>
<keyword evidence="1" id="KW-1133">Transmembrane helix</keyword>
<dbReference type="RefSeq" id="WP_205008970.1">
    <property type="nucleotide sequence ID" value="NZ_JAFBEH010000005.1"/>
</dbReference>
<dbReference type="InterPro" id="IPR021354">
    <property type="entry name" value="DUF2975"/>
</dbReference>
<dbReference type="Proteomes" id="UP000697472">
    <property type="component" value="Unassembled WGS sequence"/>
</dbReference>
<comment type="caution">
    <text evidence="2">The sequence shown here is derived from an EMBL/GenBank/DDBJ whole genome shotgun (WGS) entry which is preliminary data.</text>
</comment>
<dbReference type="Pfam" id="PF11188">
    <property type="entry name" value="DUF2975"/>
    <property type="match status" value="1"/>
</dbReference>
<feature type="transmembrane region" description="Helical" evidence="1">
    <location>
        <begin position="114"/>
        <end position="136"/>
    </location>
</feature>
<proteinExistence type="predicted"/>
<gene>
    <name evidence="2" type="ORF">JOC28_000405</name>
</gene>
<evidence type="ECO:0000313" key="2">
    <source>
        <dbReference type="EMBL" id="MBM7642113.1"/>
    </source>
</evidence>
<feature type="transmembrane region" description="Helical" evidence="1">
    <location>
        <begin position="63"/>
        <end position="85"/>
    </location>
</feature>
<feature type="transmembrane region" description="Helical" evidence="1">
    <location>
        <begin position="20"/>
        <end position="43"/>
    </location>
</feature>
<keyword evidence="1" id="KW-0472">Membrane</keyword>
<evidence type="ECO:0000256" key="1">
    <source>
        <dbReference type="SAM" id="Phobius"/>
    </source>
</evidence>
<keyword evidence="1" id="KW-0812">Transmembrane</keyword>
<dbReference type="EMBL" id="JAFBEH010000005">
    <property type="protein sequence ID" value="MBM7642113.1"/>
    <property type="molecule type" value="Genomic_DNA"/>
</dbReference>
<accession>A0ABS2PQ88</accession>
<organism evidence="2 3">
    <name type="scientific">Streptococcus loxodontisalivarius</name>
    <dbReference type="NCBI Taxonomy" id="1349415"/>
    <lineage>
        <taxon>Bacteria</taxon>
        <taxon>Bacillati</taxon>
        <taxon>Bacillota</taxon>
        <taxon>Bacilli</taxon>
        <taxon>Lactobacillales</taxon>
        <taxon>Streptococcaceae</taxon>
        <taxon>Streptococcus</taxon>
    </lineage>
</organism>
<evidence type="ECO:0000313" key="3">
    <source>
        <dbReference type="Proteomes" id="UP000697472"/>
    </source>
</evidence>
<reference evidence="2 3" key="1">
    <citation type="submission" date="2021-01" db="EMBL/GenBank/DDBJ databases">
        <title>Genomic Encyclopedia of Type Strains, Phase IV (KMG-IV): sequencing the most valuable type-strain genomes for metagenomic binning, comparative biology and taxonomic classification.</title>
        <authorList>
            <person name="Goeker M."/>
        </authorList>
    </citation>
    <scope>NUCLEOTIDE SEQUENCE [LARGE SCALE GENOMIC DNA]</scope>
    <source>
        <strain evidence="2 3">DSM 27382</strain>
    </source>
</reference>
<sequence length="168" mass="18729">MKNDTKKMKWILTFVNVCYYINILALVTEIIGAIVLLLISVTGMDSFNKFVTDLGASVQNTNLGLLGMVFFLAACLQTFLLLLLLRMIRAFLRNVIEDAIFTWDNVRLAKKTSLYLFLLSFLGSGLLFGAGGIFILNTGYLFASLLVWVIAKVLEKAVAIAEENEFTI</sequence>
<keyword evidence="3" id="KW-1185">Reference proteome</keyword>
<name>A0ABS2PQ88_9STRE</name>
<evidence type="ECO:0008006" key="4">
    <source>
        <dbReference type="Google" id="ProtNLM"/>
    </source>
</evidence>